<dbReference type="EMBL" id="BPLR01021685">
    <property type="protein sequence ID" value="GIX92375.1"/>
    <property type="molecule type" value="Genomic_DNA"/>
</dbReference>
<organism evidence="1 2">
    <name type="scientific">Caerostris extrusa</name>
    <name type="common">Bark spider</name>
    <name type="synonym">Caerostris bankana</name>
    <dbReference type="NCBI Taxonomy" id="172846"/>
    <lineage>
        <taxon>Eukaryota</taxon>
        <taxon>Metazoa</taxon>
        <taxon>Ecdysozoa</taxon>
        <taxon>Arthropoda</taxon>
        <taxon>Chelicerata</taxon>
        <taxon>Arachnida</taxon>
        <taxon>Araneae</taxon>
        <taxon>Araneomorphae</taxon>
        <taxon>Entelegynae</taxon>
        <taxon>Araneoidea</taxon>
        <taxon>Araneidae</taxon>
        <taxon>Caerostris</taxon>
    </lineage>
</organism>
<comment type="caution">
    <text evidence="1">The sequence shown here is derived from an EMBL/GenBank/DDBJ whole genome shotgun (WGS) entry which is preliminary data.</text>
</comment>
<reference evidence="1 2" key="1">
    <citation type="submission" date="2021-06" db="EMBL/GenBank/DDBJ databases">
        <title>Caerostris extrusa draft genome.</title>
        <authorList>
            <person name="Kono N."/>
            <person name="Arakawa K."/>
        </authorList>
    </citation>
    <scope>NUCLEOTIDE SEQUENCE [LARGE SCALE GENOMIC DNA]</scope>
</reference>
<sequence length="74" mass="8203">MSHDPTTKRNGNSEEKFSKLLVHFPGIHTVSQFKSLVGEKEKKKGRKGISSLNGLKYLSLSNSAERHRIKAAAP</sequence>
<proteinExistence type="predicted"/>
<gene>
    <name evidence="1" type="ORF">CEXT_37071</name>
</gene>
<dbReference type="AlphaFoldDB" id="A0AAV4P8P4"/>
<name>A0AAV4P8P4_CAEEX</name>
<dbReference type="Proteomes" id="UP001054945">
    <property type="component" value="Unassembled WGS sequence"/>
</dbReference>
<evidence type="ECO:0000313" key="2">
    <source>
        <dbReference type="Proteomes" id="UP001054945"/>
    </source>
</evidence>
<keyword evidence="2" id="KW-1185">Reference proteome</keyword>
<accession>A0AAV4P8P4</accession>
<evidence type="ECO:0000313" key="1">
    <source>
        <dbReference type="EMBL" id="GIX92375.1"/>
    </source>
</evidence>
<protein>
    <submittedName>
        <fullName evidence="1">Uncharacterized protein</fullName>
    </submittedName>
</protein>